<comment type="subcellular location">
    <subcellularLocation>
        <location evidence="1">Cell membrane</location>
        <topology evidence="1">Multi-pass membrane protein</topology>
    </subcellularLocation>
</comment>
<dbReference type="Pfam" id="PF00083">
    <property type="entry name" value="Sugar_tr"/>
    <property type="match status" value="1"/>
</dbReference>
<keyword evidence="7 8" id="KW-0472">Membrane</keyword>
<dbReference type="AlphaFoldDB" id="A0A934NL38"/>
<dbReference type="InterPro" id="IPR051084">
    <property type="entry name" value="H+-coupled_symporters"/>
</dbReference>
<evidence type="ECO:0000256" key="7">
    <source>
        <dbReference type="ARBA" id="ARBA00023136"/>
    </source>
</evidence>
<reference evidence="9 10" key="1">
    <citation type="submission" date="2020-09" db="EMBL/GenBank/DDBJ databases">
        <title>Draft genome of Gelidibacter salicanalis PAMC21136.</title>
        <authorList>
            <person name="Park H."/>
        </authorList>
    </citation>
    <scope>NUCLEOTIDE SEQUENCE [LARGE SCALE GENOMIC DNA]</scope>
    <source>
        <strain evidence="9 10">PAMC21136</strain>
    </source>
</reference>
<feature type="transmembrane region" description="Helical" evidence="8">
    <location>
        <begin position="36"/>
        <end position="55"/>
    </location>
</feature>
<evidence type="ECO:0000256" key="4">
    <source>
        <dbReference type="ARBA" id="ARBA00022692"/>
    </source>
</evidence>
<dbReference type="GO" id="GO:0005886">
    <property type="term" value="C:plasma membrane"/>
    <property type="evidence" value="ECO:0007669"/>
    <property type="project" value="UniProtKB-SubCell"/>
</dbReference>
<keyword evidence="6 8" id="KW-1133">Transmembrane helix</keyword>
<dbReference type="RefSeq" id="WP_199603892.1">
    <property type="nucleotide sequence ID" value="NZ_JAEHJZ010000516.1"/>
</dbReference>
<feature type="non-terminal residue" evidence="9">
    <location>
        <position position="1"/>
    </location>
</feature>
<evidence type="ECO:0000256" key="3">
    <source>
        <dbReference type="ARBA" id="ARBA00022475"/>
    </source>
</evidence>
<keyword evidence="10" id="KW-1185">Reference proteome</keyword>
<evidence type="ECO:0000256" key="2">
    <source>
        <dbReference type="ARBA" id="ARBA00022448"/>
    </source>
</evidence>
<keyword evidence="5" id="KW-0769">Symport</keyword>
<dbReference type="InterPro" id="IPR005828">
    <property type="entry name" value="MFS_sugar_transport-like"/>
</dbReference>
<dbReference type="Proteomes" id="UP000662373">
    <property type="component" value="Unassembled WGS sequence"/>
</dbReference>
<evidence type="ECO:0000313" key="9">
    <source>
        <dbReference type="EMBL" id="MBJ7883273.1"/>
    </source>
</evidence>
<keyword evidence="2" id="KW-0813">Transport</keyword>
<dbReference type="PANTHER" id="PTHR43528:SF7">
    <property type="entry name" value="MFS TRANSPORTER"/>
    <property type="match status" value="1"/>
</dbReference>
<proteinExistence type="predicted"/>
<evidence type="ECO:0000256" key="8">
    <source>
        <dbReference type="SAM" id="Phobius"/>
    </source>
</evidence>
<evidence type="ECO:0000256" key="6">
    <source>
        <dbReference type="ARBA" id="ARBA00022989"/>
    </source>
</evidence>
<dbReference type="GO" id="GO:0015293">
    <property type="term" value="F:symporter activity"/>
    <property type="evidence" value="ECO:0007669"/>
    <property type="project" value="UniProtKB-KW"/>
</dbReference>
<evidence type="ECO:0000313" key="10">
    <source>
        <dbReference type="Proteomes" id="UP000662373"/>
    </source>
</evidence>
<dbReference type="InterPro" id="IPR036259">
    <property type="entry name" value="MFS_trans_sf"/>
</dbReference>
<dbReference type="EMBL" id="JAEHJZ010000516">
    <property type="protein sequence ID" value="MBJ7883273.1"/>
    <property type="molecule type" value="Genomic_DNA"/>
</dbReference>
<keyword evidence="4 8" id="KW-0812">Transmembrane</keyword>
<sequence>KVWLGVMPKVFCIMVGVMTTSTTTAEVSTQVRILDYAWRFPFLLGGVFGVIGVWLRRWLNETPVFLEMQARRQAAAEMPLRT</sequence>
<organism evidence="9 10">
    <name type="scientific">Gelidibacter salicanalis</name>
    <dbReference type="NCBI Taxonomy" id="291193"/>
    <lineage>
        <taxon>Bacteria</taxon>
        <taxon>Pseudomonadati</taxon>
        <taxon>Bacteroidota</taxon>
        <taxon>Flavobacteriia</taxon>
        <taxon>Flavobacteriales</taxon>
        <taxon>Flavobacteriaceae</taxon>
        <taxon>Gelidibacter</taxon>
    </lineage>
</organism>
<dbReference type="Gene3D" id="1.20.1250.20">
    <property type="entry name" value="MFS general substrate transporter like domains"/>
    <property type="match status" value="1"/>
</dbReference>
<accession>A0A934NL38</accession>
<evidence type="ECO:0000256" key="1">
    <source>
        <dbReference type="ARBA" id="ARBA00004651"/>
    </source>
</evidence>
<feature type="non-terminal residue" evidence="9">
    <location>
        <position position="82"/>
    </location>
</feature>
<protein>
    <submittedName>
        <fullName evidence="9">MFS transporter</fullName>
    </submittedName>
</protein>
<dbReference type="PANTHER" id="PTHR43528">
    <property type="entry name" value="ALPHA-KETOGLUTARATE PERMEASE"/>
    <property type="match status" value="1"/>
</dbReference>
<comment type="caution">
    <text evidence="9">The sequence shown here is derived from an EMBL/GenBank/DDBJ whole genome shotgun (WGS) entry which is preliminary data.</text>
</comment>
<keyword evidence="3" id="KW-1003">Cell membrane</keyword>
<dbReference type="SUPFAM" id="SSF103473">
    <property type="entry name" value="MFS general substrate transporter"/>
    <property type="match status" value="1"/>
</dbReference>
<name>A0A934NL38_9FLAO</name>
<gene>
    <name evidence="9" type="ORF">JEM65_21910</name>
</gene>
<evidence type="ECO:0000256" key="5">
    <source>
        <dbReference type="ARBA" id="ARBA00022847"/>
    </source>
</evidence>